<sequence>MSQRGDDYTSIVEAMTLINQKVNLMGVVLETSFPRKTKGTDYFCLVKIIDQSYQSRGLSVNIFTETIEKLPLVFNAGDIILLFNVRMKVHNSVVHAVFNKNFSLFALFDGKYSTTFLPYQCYLTYLHRERDEKLILGLRKWLVDHSIGTALIDFQSLKDIREGDGFNLVCKILRVVREDEWILLVWDGTDTPPVAINARLEDELETPLPLESVAVRLPRDIFCKLPPFGTVLRLTLNCGNEKLGMNVLRTNRWVKFDNLRCQLLDSLWHAAHLPTTRFCYLRDEDHIVSQRMREYDKRIKSKWGWMPLSVLPWPTHVTVTDHSEVPFVSLMRALVHPKALSDFFCYWTYC</sequence>
<dbReference type="PANTHER" id="PTHR14513">
    <property type="entry name" value="PROTECTION OF TELOMERES 1"/>
    <property type="match status" value="1"/>
</dbReference>
<dbReference type="Gene3D" id="2.40.50.140">
    <property type="entry name" value="Nucleic acid-binding proteins"/>
    <property type="match status" value="2"/>
</dbReference>
<dbReference type="GO" id="GO:0000783">
    <property type="term" value="C:nuclear telomere cap complex"/>
    <property type="evidence" value="ECO:0000318"/>
    <property type="project" value="GO_Central"/>
</dbReference>
<organism evidence="6">
    <name type="scientific">Nicotiana tabacum</name>
    <name type="common">Common tobacco</name>
    <dbReference type="NCBI Taxonomy" id="4097"/>
    <lineage>
        <taxon>Eukaryota</taxon>
        <taxon>Viridiplantae</taxon>
        <taxon>Streptophyta</taxon>
        <taxon>Embryophyta</taxon>
        <taxon>Tracheophyta</taxon>
        <taxon>Spermatophyta</taxon>
        <taxon>Magnoliopsida</taxon>
        <taxon>eudicotyledons</taxon>
        <taxon>Gunneridae</taxon>
        <taxon>Pentapetalae</taxon>
        <taxon>asterids</taxon>
        <taxon>lamiids</taxon>
        <taxon>Solanales</taxon>
        <taxon>Solanaceae</taxon>
        <taxon>Nicotianoideae</taxon>
        <taxon>Nicotianeae</taxon>
        <taxon>Nicotiana</taxon>
    </lineage>
</organism>
<dbReference type="RefSeq" id="XP_016508777.1">
    <property type="nucleotide sequence ID" value="XM_016653291.1"/>
</dbReference>
<accession>A0A1S4D5U3</accession>
<evidence type="ECO:0000256" key="2">
    <source>
        <dbReference type="ARBA" id="ARBA00022454"/>
    </source>
</evidence>
<dbReference type="InterPro" id="IPR012340">
    <property type="entry name" value="NA-bd_OB-fold"/>
</dbReference>
<dbReference type="GO" id="GO:0098505">
    <property type="term" value="F:G-rich strand telomeric DNA binding"/>
    <property type="evidence" value="ECO:0000318"/>
    <property type="project" value="GO_Central"/>
</dbReference>
<dbReference type="Pfam" id="PF02765">
    <property type="entry name" value="POT1"/>
    <property type="match status" value="1"/>
</dbReference>
<evidence type="ECO:0000256" key="3">
    <source>
        <dbReference type="ARBA" id="ARBA00022895"/>
    </source>
</evidence>
<keyword evidence="2" id="KW-0158">Chromosome</keyword>
<keyword evidence="3" id="KW-0779">Telomere</keyword>
<proteinExistence type="predicted"/>
<name>A0A1S4D5U3_TOBAC</name>
<reference evidence="6" key="1">
    <citation type="submission" date="2025-08" db="UniProtKB">
        <authorList>
            <consortium name="RefSeq"/>
        </authorList>
    </citation>
    <scope>IDENTIFICATION</scope>
</reference>
<comment type="subcellular location">
    <subcellularLocation>
        <location evidence="1">Chromosome</location>
        <location evidence="1">Telomere</location>
    </subcellularLocation>
</comment>
<dbReference type="STRING" id="4097.A0A1S4D5U3"/>
<dbReference type="SMART" id="SM00976">
    <property type="entry name" value="Telo_bind"/>
    <property type="match status" value="1"/>
</dbReference>
<protein>
    <submittedName>
        <fullName evidence="6">Protection of telomeres protein 1b-like</fullName>
    </submittedName>
</protein>
<gene>
    <name evidence="6" type="primary">LOC107826325</name>
</gene>
<dbReference type="GO" id="GO:0010521">
    <property type="term" value="F:telomerase inhibitor activity"/>
    <property type="evidence" value="ECO:0000318"/>
    <property type="project" value="GO_Central"/>
</dbReference>
<dbReference type="CDD" id="cd04497">
    <property type="entry name" value="hPOT1_OB1_like"/>
    <property type="match status" value="1"/>
</dbReference>
<evidence type="ECO:0000256" key="4">
    <source>
        <dbReference type="ARBA" id="ARBA00023125"/>
    </source>
</evidence>
<dbReference type="PANTHER" id="PTHR14513:SF0">
    <property type="entry name" value="PROTECTION OF TELOMERES PROTEIN 1"/>
    <property type="match status" value="1"/>
</dbReference>
<evidence type="ECO:0000259" key="5">
    <source>
        <dbReference type="SMART" id="SM00976"/>
    </source>
</evidence>
<keyword evidence="4" id="KW-0238">DNA-binding</keyword>
<dbReference type="KEGG" id="nta:107826325"/>
<dbReference type="OMA" id="DKEFICY"/>
<evidence type="ECO:0000256" key="1">
    <source>
        <dbReference type="ARBA" id="ARBA00004574"/>
    </source>
</evidence>
<evidence type="ECO:0000313" key="6">
    <source>
        <dbReference type="RefSeq" id="XP_016508777.1"/>
    </source>
</evidence>
<feature type="domain" description="Telomeric single stranded DNA binding POT1/Cdc13" evidence="5">
    <location>
        <begin position="8"/>
        <end position="143"/>
    </location>
</feature>
<dbReference type="OrthoDB" id="2186770at2759"/>
<dbReference type="InterPro" id="IPR011564">
    <property type="entry name" value="Telomer_end-bd_POT1/Cdc13"/>
</dbReference>
<dbReference type="GO" id="GO:0032210">
    <property type="term" value="P:regulation of telomere maintenance via telomerase"/>
    <property type="evidence" value="ECO:0000318"/>
    <property type="project" value="GO_Central"/>
</dbReference>
<dbReference type="SMR" id="A0A1S4D5U3"/>
<dbReference type="SUPFAM" id="SSF50249">
    <property type="entry name" value="Nucleic acid-binding proteins"/>
    <property type="match status" value="2"/>
</dbReference>
<dbReference type="AlphaFoldDB" id="A0A1S4D5U3"/>
<dbReference type="PaxDb" id="4097-A0A1S4D5U3"/>
<dbReference type="InterPro" id="IPR028389">
    <property type="entry name" value="POT1"/>
</dbReference>
<dbReference type="GO" id="GO:0016233">
    <property type="term" value="P:telomere capping"/>
    <property type="evidence" value="ECO:0000318"/>
    <property type="project" value="GO_Central"/>
</dbReference>